<dbReference type="Gene3D" id="1.10.443.10">
    <property type="entry name" value="Intergrase catalytic core"/>
    <property type="match status" value="1"/>
</dbReference>
<proteinExistence type="predicted"/>
<dbReference type="Pfam" id="PF00589">
    <property type="entry name" value="Phage_integrase"/>
    <property type="match status" value="1"/>
</dbReference>
<evidence type="ECO:0000313" key="8">
    <source>
        <dbReference type="Proteomes" id="UP000680067"/>
    </source>
</evidence>
<dbReference type="InterPro" id="IPR013762">
    <property type="entry name" value="Integrase-like_cat_sf"/>
</dbReference>
<evidence type="ECO:0000259" key="5">
    <source>
        <dbReference type="PROSITE" id="PS51898"/>
    </source>
</evidence>
<dbReference type="InterPro" id="IPR052925">
    <property type="entry name" value="Phage_Integrase-like_Recomb"/>
</dbReference>
<keyword evidence="1" id="KW-0229">DNA integration</keyword>
<evidence type="ECO:0000256" key="3">
    <source>
        <dbReference type="ARBA" id="ARBA00023172"/>
    </source>
</evidence>
<dbReference type="PROSITE" id="PS51900">
    <property type="entry name" value="CB"/>
    <property type="match status" value="1"/>
</dbReference>
<dbReference type="EMBL" id="JAGSPN010000004">
    <property type="protein sequence ID" value="MBR7782024.1"/>
    <property type="molecule type" value="Genomic_DNA"/>
</dbReference>
<feature type="domain" description="Core-binding (CB)" evidence="6">
    <location>
        <begin position="34"/>
        <end position="108"/>
    </location>
</feature>
<comment type="caution">
    <text evidence="7">The sequence shown here is derived from an EMBL/GenBank/DDBJ whole genome shotgun (WGS) entry which is preliminary data.</text>
</comment>
<keyword evidence="8" id="KW-1185">Reference proteome</keyword>
<dbReference type="GO" id="GO:0003677">
    <property type="term" value="F:DNA binding"/>
    <property type="evidence" value="ECO:0007669"/>
    <property type="project" value="UniProtKB-UniRule"/>
</dbReference>
<evidence type="ECO:0000256" key="4">
    <source>
        <dbReference type="PROSITE-ProRule" id="PRU01248"/>
    </source>
</evidence>
<dbReference type="PANTHER" id="PTHR34605:SF4">
    <property type="entry name" value="DNA ADENINE METHYLTRANSFERASE"/>
    <property type="match status" value="1"/>
</dbReference>
<protein>
    <submittedName>
        <fullName evidence="7">Tyrosine-type recombinase/integrase</fullName>
    </submittedName>
</protein>
<evidence type="ECO:0000256" key="2">
    <source>
        <dbReference type="ARBA" id="ARBA00023125"/>
    </source>
</evidence>
<dbReference type="GO" id="GO:0015074">
    <property type="term" value="P:DNA integration"/>
    <property type="evidence" value="ECO:0007669"/>
    <property type="project" value="UniProtKB-KW"/>
</dbReference>
<keyword evidence="3" id="KW-0233">DNA recombination</keyword>
<dbReference type="GO" id="GO:0006310">
    <property type="term" value="P:DNA recombination"/>
    <property type="evidence" value="ECO:0007669"/>
    <property type="project" value="UniProtKB-KW"/>
</dbReference>
<dbReference type="InterPro" id="IPR010998">
    <property type="entry name" value="Integrase_recombinase_N"/>
</dbReference>
<dbReference type="Proteomes" id="UP000680067">
    <property type="component" value="Unassembled WGS sequence"/>
</dbReference>
<name>A0A941DL26_9BURK</name>
<evidence type="ECO:0000313" key="7">
    <source>
        <dbReference type="EMBL" id="MBR7782024.1"/>
    </source>
</evidence>
<dbReference type="AlphaFoldDB" id="A0A941DL26"/>
<dbReference type="Gene3D" id="1.10.150.130">
    <property type="match status" value="1"/>
</dbReference>
<evidence type="ECO:0000256" key="1">
    <source>
        <dbReference type="ARBA" id="ARBA00022908"/>
    </source>
</evidence>
<dbReference type="RefSeq" id="WP_212687365.1">
    <property type="nucleotide sequence ID" value="NZ_JAGSPN010000004.1"/>
</dbReference>
<dbReference type="CDD" id="cd00799">
    <property type="entry name" value="INT_Cre_C"/>
    <property type="match status" value="1"/>
</dbReference>
<accession>A0A941DL26</accession>
<reference evidence="7" key="1">
    <citation type="submission" date="2021-04" db="EMBL/GenBank/DDBJ databases">
        <title>novel species isolated from subtropical streams in China.</title>
        <authorList>
            <person name="Lu H."/>
        </authorList>
    </citation>
    <scope>NUCLEOTIDE SEQUENCE</scope>
    <source>
        <strain evidence="7">LFS511W</strain>
    </source>
</reference>
<sequence length="337" mass="36867">MSLRKIQNSAFAGISSEKNKIASKNDASALANTGEYTRLHQQFLAAATSPNTRRAYQTAIRQFLRAGFVLPATEQMLRDYLLTHAASLKSSTLSLRIAALSSWHTLQGFDDPTAKPDIRKLLTGIRRTHGSPPKKAAPIDSAMLNSVCERLNKQGDLATQRDMALLCLGFSGGFRRSELAALTAEDFQWERRGVVILLPRSKTDQTGEGLQKAIPYTNEASCAATLLKRWLAAADITQGPVFRAINQWGQLSANAMTGHGINLVIKKHLQDAAGPAQAISSHSLRRGMATEAYHAGASFRAIKRQGGWRSDTTVHRYIADADLFEESVVTQIAKRKP</sequence>
<dbReference type="InterPro" id="IPR044068">
    <property type="entry name" value="CB"/>
</dbReference>
<dbReference type="SUPFAM" id="SSF47823">
    <property type="entry name" value="lambda integrase-like, N-terminal domain"/>
    <property type="match status" value="1"/>
</dbReference>
<gene>
    <name evidence="7" type="ORF">KDM89_07730</name>
</gene>
<organism evidence="7 8">
    <name type="scientific">Undibacterium luofuense</name>
    <dbReference type="NCBI Taxonomy" id="2828733"/>
    <lineage>
        <taxon>Bacteria</taxon>
        <taxon>Pseudomonadati</taxon>
        <taxon>Pseudomonadota</taxon>
        <taxon>Betaproteobacteria</taxon>
        <taxon>Burkholderiales</taxon>
        <taxon>Oxalobacteraceae</taxon>
        <taxon>Undibacterium</taxon>
    </lineage>
</organism>
<dbReference type="InterPro" id="IPR011010">
    <property type="entry name" value="DNA_brk_join_enz"/>
</dbReference>
<dbReference type="PROSITE" id="PS51898">
    <property type="entry name" value="TYR_RECOMBINASE"/>
    <property type="match status" value="1"/>
</dbReference>
<feature type="domain" description="Tyr recombinase" evidence="5">
    <location>
        <begin position="134"/>
        <end position="330"/>
    </location>
</feature>
<dbReference type="SUPFAM" id="SSF56349">
    <property type="entry name" value="DNA breaking-rejoining enzymes"/>
    <property type="match status" value="1"/>
</dbReference>
<dbReference type="InterPro" id="IPR002104">
    <property type="entry name" value="Integrase_catalytic"/>
</dbReference>
<keyword evidence="2 4" id="KW-0238">DNA-binding</keyword>
<evidence type="ECO:0000259" key="6">
    <source>
        <dbReference type="PROSITE" id="PS51900"/>
    </source>
</evidence>
<dbReference type="PANTHER" id="PTHR34605">
    <property type="entry name" value="PHAGE_INTEGRASE DOMAIN-CONTAINING PROTEIN"/>
    <property type="match status" value="1"/>
</dbReference>